<proteinExistence type="predicted"/>
<keyword evidence="3" id="KW-1185">Reference proteome</keyword>
<feature type="transmembrane region" description="Helical" evidence="1">
    <location>
        <begin position="167"/>
        <end position="191"/>
    </location>
</feature>
<evidence type="ECO:0000313" key="3">
    <source>
        <dbReference type="Proteomes" id="UP000594364"/>
    </source>
</evidence>
<gene>
    <name evidence="2" type="ORF">C2857_004385</name>
</gene>
<protein>
    <submittedName>
        <fullName evidence="2">Uncharacterized protein</fullName>
    </submittedName>
</protein>
<keyword evidence="1" id="KW-1133">Transmembrane helix</keyword>
<dbReference type="OrthoDB" id="3210850at2759"/>
<keyword evidence="1" id="KW-0472">Membrane</keyword>
<dbReference type="Proteomes" id="UP000594364">
    <property type="component" value="Chromosome 4"/>
</dbReference>
<dbReference type="PANTHER" id="PTHR38848:SF3">
    <property type="entry name" value="G-PROTEIN COUPLED RECEPTORS FAMILY 3 PROFILE DOMAIN-CONTAINING PROTEIN"/>
    <property type="match status" value="1"/>
</dbReference>
<dbReference type="EMBL" id="CP031388">
    <property type="protein sequence ID" value="QPH06132.1"/>
    <property type="molecule type" value="Genomic_DNA"/>
</dbReference>
<feature type="transmembrane region" description="Helical" evidence="1">
    <location>
        <begin position="6"/>
        <end position="27"/>
    </location>
</feature>
<keyword evidence="1" id="KW-0812">Transmembrane</keyword>
<evidence type="ECO:0000256" key="1">
    <source>
        <dbReference type="SAM" id="Phobius"/>
    </source>
</evidence>
<evidence type="ECO:0000313" key="2">
    <source>
        <dbReference type="EMBL" id="QPH06132.1"/>
    </source>
</evidence>
<accession>A0A7S9KUZ9</accession>
<reference evidence="2 3" key="1">
    <citation type="journal article" date="2018" name="PLoS Genet.">
        <title>Repeat elements organise 3D genome structure and mediate transcription in the filamentous fungus Epichloe festucae.</title>
        <authorList>
            <person name="Winter D.J."/>
            <person name="Ganley A.R.D."/>
            <person name="Young C.A."/>
            <person name="Liachko I."/>
            <person name="Schardl C.L."/>
            <person name="Dupont P.Y."/>
            <person name="Berry D."/>
            <person name="Ram A."/>
            <person name="Scott B."/>
            <person name="Cox M.P."/>
        </authorList>
    </citation>
    <scope>NUCLEOTIDE SEQUENCE [LARGE SCALE GENOMIC DNA]</scope>
    <source>
        <strain evidence="2 3">Fl1</strain>
    </source>
</reference>
<dbReference type="PANTHER" id="PTHR38848">
    <property type="entry name" value="G-PROTEIN COUPLED RECEPTORS FAMILY 3 PROFILE DOMAIN-CONTAINING PROTEIN"/>
    <property type="match status" value="1"/>
</dbReference>
<feature type="transmembrane region" description="Helical" evidence="1">
    <location>
        <begin position="39"/>
        <end position="58"/>
    </location>
</feature>
<name>A0A7S9KUZ9_EPIFF</name>
<dbReference type="AlphaFoldDB" id="A0A7S9KUZ9"/>
<sequence>MTPPVAGKIMAVLVSLSSTSVLATFLTQRCLVIRSWSRLPIVVWLVFAIYTDSYLFVFSSALLQNSLGLTYNMSTCDGAILLCLACYVTTKVCVFTSEQFNRKVVFQVADLFQTDSGLMQQKVYIPFLGRESGALHVVLPRYEMKLDSLSQHVIRGTTKKRARSKLYLFNSAGMLGVYLAVVILNFVLYGISLIWEHDPSLPEVIVVSQS</sequence>
<organism evidence="2 3">
    <name type="scientific">Epichloe festucae (strain Fl1)</name>
    <dbReference type="NCBI Taxonomy" id="877507"/>
    <lineage>
        <taxon>Eukaryota</taxon>
        <taxon>Fungi</taxon>
        <taxon>Dikarya</taxon>
        <taxon>Ascomycota</taxon>
        <taxon>Pezizomycotina</taxon>
        <taxon>Sordariomycetes</taxon>
        <taxon>Hypocreomycetidae</taxon>
        <taxon>Hypocreales</taxon>
        <taxon>Clavicipitaceae</taxon>
        <taxon>Epichloe</taxon>
    </lineage>
</organism>
<feature type="transmembrane region" description="Helical" evidence="1">
    <location>
        <begin position="78"/>
        <end position="97"/>
    </location>
</feature>